<reference evidence="2" key="2">
    <citation type="submission" date="2012-09" db="EMBL/GenBank/DDBJ databases">
        <title>The complete sequence of Psychroflexus torquis an extreme psychrophile from sea-ice that is stimulated by light.</title>
        <authorList>
            <person name="Feng S."/>
            <person name="Powell S.M."/>
            <person name="Bowman J.P."/>
        </authorList>
    </citation>
    <scope>NUCLEOTIDE SEQUENCE [LARGE SCALE GENOMIC DNA]</scope>
    <source>
        <strain evidence="2">ATCC 700755</strain>
    </source>
</reference>
<dbReference type="Gene3D" id="3.20.20.100">
    <property type="entry name" value="NADP-dependent oxidoreductase domain"/>
    <property type="match status" value="1"/>
</dbReference>
<dbReference type="EMBL" id="CP003879">
    <property type="protein sequence ID" value="AFU68453.1"/>
    <property type="molecule type" value="Genomic_DNA"/>
</dbReference>
<dbReference type="GO" id="GO:0005829">
    <property type="term" value="C:cytosol"/>
    <property type="evidence" value="ECO:0007669"/>
    <property type="project" value="TreeGrafter"/>
</dbReference>
<dbReference type="STRING" id="313595.P700755_001569"/>
<dbReference type="PANTHER" id="PTHR43364">
    <property type="entry name" value="NADH-SPECIFIC METHYLGLYOXAL REDUCTASE-RELATED"/>
    <property type="match status" value="1"/>
</dbReference>
<dbReference type="Pfam" id="PF00248">
    <property type="entry name" value="Aldo_ket_red"/>
    <property type="match status" value="1"/>
</dbReference>
<dbReference type="RefSeq" id="WP_015024052.1">
    <property type="nucleotide sequence ID" value="NC_018721.1"/>
</dbReference>
<evidence type="ECO:0000313" key="3">
    <source>
        <dbReference type="Proteomes" id="UP000008514"/>
    </source>
</evidence>
<dbReference type="InterPro" id="IPR036812">
    <property type="entry name" value="NAD(P)_OxRdtase_dom_sf"/>
</dbReference>
<proteinExistence type="predicted"/>
<evidence type="ECO:0000259" key="1">
    <source>
        <dbReference type="Pfam" id="PF00248"/>
    </source>
</evidence>
<dbReference type="eggNOG" id="COG4989">
    <property type="taxonomic scope" value="Bacteria"/>
</dbReference>
<dbReference type="PRINTS" id="PR00069">
    <property type="entry name" value="ALDKETRDTASE"/>
</dbReference>
<evidence type="ECO:0000313" key="2">
    <source>
        <dbReference type="EMBL" id="AFU68453.1"/>
    </source>
</evidence>
<name>K4IF35_PSYTT</name>
<reference evidence="2" key="1">
    <citation type="submission" date="2006-03" db="EMBL/GenBank/DDBJ databases">
        <authorList>
            <person name="Bowman J."/>
            <person name="Ferriera S."/>
            <person name="Johnson J."/>
            <person name="Kravitz S."/>
            <person name="Halpern A."/>
            <person name="Remington K."/>
            <person name="Beeson K."/>
            <person name="Tran B."/>
            <person name="Rogers Y.-H."/>
            <person name="Friedman R."/>
            <person name="Venter J.C."/>
        </authorList>
    </citation>
    <scope>NUCLEOTIDE SEQUENCE [LARGE SCALE GENOMIC DNA]</scope>
    <source>
        <strain evidence="2">ATCC 700755</strain>
    </source>
</reference>
<dbReference type="InterPro" id="IPR020471">
    <property type="entry name" value="AKR"/>
</dbReference>
<dbReference type="AlphaFoldDB" id="K4IF35"/>
<dbReference type="OrthoDB" id="9773828at2"/>
<dbReference type="HOGENOM" id="CLU_023205_8_0_10"/>
<feature type="domain" description="NADP-dependent oxidoreductase" evidence="1">
    <location>
        <begin position="5"/>
        <end position="275"/>
    </location>
</feature>
<dbReference type="KEGG" id="ptq:P700755_001569"/>
<accession>K4IF35</accession>
<dbReference type="PANTHER" id="PTHR43364:SF1">
    <property type="entry name" value="OXIDOREDUCTASE YDHF"/>
    <property type="match status" value="1"/>
</dbReference>
<dbReference type="GO" id="GO:0016491">
    <property type="term" value="F:oxidoreductase activity"/>
    <property type="evidence" value="ECO:0007669"/>
    <property type="project" value="InterPro"/>
</dbReference>
<keyword evidence="3" id="KW-1185">Reference proteome</keyword>
<protein>
    <submittedName>
        <fullName evidence="2">Oxidoreductase, aldo/keto reductase family</fullName>
    </submittedName>
</protein>
<dbReference type="Proteomes" id="UP000008514">
    <property type="component" value="Chromosome"/>
</dbReference>
<dbReference type="InterPro" id="IPR023210">
    <property type="entry name" value="NADP_OxRdtase_dom"/>
</dbReference>
<gene>
    <name evidence="2" type="ordered locus">P700755_001569</name>
</gene>
<sequence>MYTSKLIQGCMTWGRWGKQLSTSQMASQIEDCLSLGVTTFDHADIYGDYTTEAEFGIAFTESKIKRESIQLISKCGLQLSNSARNNRVKHYQYDSEYIIAQVEQSISNLNCDYLDAFLLHRPSPLMDLQEIAKSIIYLKEQGKIKHFGVSNFTAQQIDLLSAHVEVEGHQLQCSLNYCKPFTNDILQHHLSKQILTMAWSPLGSLHRLHEDNLPLDKVLGEMATRYECEKAQLAIAFLNKHPVGIRSVVGTTQPKRLEALKEALAMELSLQDWFLILEASRGHEVD</sequence>
<dbReference type="InterPro" id="IPR050523">
    <property type="entry name" value="AKR_Detox_Biosynth"/>
</dbReference>
<dbReference type="SUPFAM" id="SSF51430">
    <property type="entry name" value="NAD(P)-linked oxidoreductase"/>
    <property type="match status" value="1"/>
</dbReference>
<organism evidence="2 3">
    <name type="scientific">Psychroflexus torquis (strain ATCC 700755 / CIP 106069 / ACAM 623)</name>
    <dbReference type="NCBI Taxonomy" id="313595"/>
    <lineage>
        <taxon>Bacteria</taxon>
        <taxon>Pseudomonadati</taxon>
        <taxon>Bacteroidota</taxon>
        <taxon>Flavobacteriia</taxon>
        <taxon>Flavobacteriales</taxon>
        <taxon>Flavobacteriaceae</taxon>
        <taxon>Psychroflexus</taxon>
    </lineage>
</organism>